<comment type="similarity">
    <text evidence="1">Belongs to the Cdt1 family.</text>
</comment>
<evidence type="ECO:0000256" key="1">
    <source>
        <dbReference type="ARBA" id="ARBA00008356"/>
    </source>
</evidence>
<evidence type="ECO:0000256" key="2">
    <source>
        <dbReference type="ARBA" id="ARBA00023306"/>
    </source>
</evidence>
<name>A0A4V1C5P2_PYROR</name>
<keyword evidence="2" id="KW-0131">Cell cycle</keyword>
<protein>
    <recommendedName>
        <fullName evidence="3">DNA replication factor Cdt1 C-terminal domain-containing protein</fullName>
    </recommendedName>
</protein>
<dbReference type="Gene3D" id="1.10.10.1420">
    <property type="entry name" value="DNA replication factor Cdt1, C-terminal WH domain"/>
    <property type="match status" value="1"/>
</dbReference>
<reference evidence="4 5" key="1">
    <citation type="journal article" date="2019" name="Mol. Biol. Evol.">
        <title>Blast fungal genomes show frequent chromosomal changes, gene gains and losses, and effector gene turnover.</title>
        <authorList>
            <person name="Gomez Luciano L.B."/>
            <person name="Jason Tsai I."/>
            <person name="Chuma I."/>
            <person name="Tosa Y."/>
            <person name="Chen Y.H."/>
            <person name="Li J.Y."/>
            <person name="Li M.Y."/>
            <person name="Jade Lu M.Y."/>
            <person name="Nakayashiki H."/>
            <person name="Li W.H."/>
        </authorList>
    </citation>
    <scope>NUCLEOTIDE SEQUENCE [LARGE SCALE GENOMIC DNA]</scope>
    <source>
        <strain evidence="4">MZ5-1-6</strain>
    </source>
</reference>
<dbReference type="Pfam" id="PF26121">
    <property type="entry name" value="HTH_CDT1"/>
    <property type="match status" value="1"/>
</dbReference>
<sequence>MPGVIKRQTRSSKVVPATSKRGASIINSFARVSKPQTPGKIIGEKPLSTPPTKTETIRIDIVVSSKKRKAVAVDENVAPAKDISPSTTTAAAPRSTKRACRRQLDTIQNNQQTSPTSEAVATQEDADLCGAQPLLERLQLQTTPSEETTSPADALPRPLTDMINLNTSFTKALAVHHVHNGSNVPIDTRTLCPSITLSWGKRSVVVDDLRRCIGILNARPSTGIKSPFYLSDYGRGKVCIELRPEAPAILNETQINRDFESNLKSLWSKKKESESAADVKRFLAGLPLAPITVCESLIRGSAALAKGQRTLEEFKHGIVIKKKQEAERKAQVAAPANVEVAKMSLIDRIRYKEMLNSQQDNNPKPEDLQRRAALQRAVDIADVISMLSTATALGQKRLAFTMPALLTKLKDSLRVPISREEGASCIKMLASEIAPQWIKVVTIGGRDNVVVLPDFALSKTAIQGRVSSLLM</sequence>
<dbReference type="AlphaFoldDB" id="A0A4V1C5P2"/>
<gene>
    <name evidence="4" type="ORF">PoMZ_01996</name>
</gene>
<evidence type="ECO:0000313" key="5">
    <source>
        <dbReference type="Proteomes" id="UP000294847"/>
    </source>
</evidence>
<evidence type="ECO:0000259" key="3">
    <source>
        <dbReference type="Pfam" id="PF16679"/>
    </source>
</evidence>
<organism evidence="4 5">
    <name type="scientific">Pyricularia oryzae</name>
    <name type="common">Rice blast fungus</name>
    <name type="synonym">Magnaporthe oryzae</name>
    <dbReference type="NCBI Taxonomy" id="318829"/>
    <lineage>
        <taxon>Eukaryota</taxon>
        <taxon>Fungi</taxon>
        <taxon>Dikarya</taxon>
        <taxon>Ascomycota</taxon>
        <taxon>Pezizomycotina</taxon>
        <taxon>Sordariomycetes</taxon>
        <taxon>Sordariomycetidae</taxon>
        <taxon>Magnaporthales</taxon>
        <taxon>Pyriculariaceae</taxon>
        <taxon>Pyricularia</taxon>
    </lineage>
</organism>
<dbReference type="EMBL" id="CP034205">
    <property type="protein sequence ID" value="QBZ57075.1"/>
    <property type="molecule type" value="Genomic_DNA"/>
</dbReference>
<dbReference type="Proteomes" id="UP000294847">
    <property type="component" value="Chromosome 2"/>
</dbReference>
<feature type="domain" description="DNA replication factor Cdt1 C-terminal" evidence="3">
    <location>
        <begin position="344"/>
        <end position="444"/>
    </location>
</feature>
<accession>A0A4V1C5P2</accession>
<dbReference type="InterPro" id="IPR038090">
    <property type="entry name" value="Cdt1_C_WH_dom_sf"/>
</dbReference>
<proteinExistence type="inferred from homology"/>
<dbReference type="InterPro" id="IPR032054">
    <property type="entry name" value="Cdt1_C"/>
</dbReference>
<dbReference type="Pfam" id="PF16679">
    <property type="entry name" value="CDT1_C"/>
    <property type="match status" value="1"/>
</dbReference>
<evidence type="ECO:0000313" key="4">
    <source>
        <dbReference type="EMBL" id="QBZ57075.1"/>
    </source>
</evidence>